<dbReference type="STRING" id="398580.Dshi_0047"/>
<dbReference type="AlphaFoldDB" id="A8LJX0"/>
<keyword evidence="2" id="KW-1185">Reference proteome</keyword>
<sequence>MKAQTIIEVYDEDLVELFASRRPELEVGTLPFEVRKYLGCSRDTIFLSDQSARHIIQAHGDHITNTQLKLLPKILCEGLWLSDNRATHAVVSCNVYEVDYKTVIKVTEDRTRTYVKTLHRTSDRQKRALLRKTNVLRNRW</sequence>
<accession>A8LJX0</accession>
<dbReference type="HOGENOM" id="CLU_1831975_0_0_5"/>
<evidence type="ECO:0000313" key="2">
    <source>
        <dbReference type="Proteomes" id="UP000006833"/>
    </source>
</evidence>
<evidence type="ECO:0008006" key="3">
    <source>
        <dbReference type="Google" id="ProtNLM"/>
    </source>
</evidence>
<organism evidence="1 2">
    <name type="scientific">Dinoroseobacter shibae (strain DSM 16493 / NCIMB 14021 / DFL 12)</name>
    <dbReference type="NCBI Taxonomy" id="398580"/>
    <lineage>
        <taxon>Bacteria</taxon>
        <taxon>Pseudomonadati</taxon>
        <taxon>Pseudomonadota</taxon>
        <taxon>Alphaproteobacteria</taxon>
        <taxon>Rhodobacterales</taxon>
        <taxon>Roseobacteraceae</taxon>
        <taxon>Dinoroseobacter</taxon>
    </lineage>
</organism>
<gene>
    <name evidence="1" type="ordered locus">Dshi_0047</name>
</gene>
<name>A8LJX0_DINSH</name>
<proteinExistence type="predicted"/>
<reference evidence="2" key="1">
    <citation type="journal article" date="2010" name="ISME J.">
        <title>The complete genome sequence of the algal symbiont Dinoroseobacter shibae: a hitchhiker's guide to life in the sea.</title>
        <authorList>
            <person name="Wagner-Dobler I."/>
            <person name="Ballhausen B."/>
            <person name="Berger M."/>
            <person name="Brinkhoff T."/>
            <person name="Buchholz I."/>
            <person name="Bunk B."/>
            <person name="Cypionka H."/>
            <person name="Daniel R."/>
            <person name="Drepper T."/>
            <person name="Gerdts G."/>
            <person name="Hahnke S."/>
            <person name="Han C."/>
            <person name="Jahn D."/>
            <person name="Kalhoefer D."/>
            <person name="Kiss H."/>
            <person name="Klenk H.P."/>
            <person name="Kyrpides N."/>
            <person name="Liebl W."/>
            <person name="Liesegang H."/>
            <person name="Meincke L."/>
            <person name="Pati A."/>
            <person name="Petersen J."/>
            <person name="Piekarski T."/>
            <person name="Pommerenke C."/>
            <person name="Pradella S."/>
            <person name="Pukall R."/>
            <person name="Rabus R."/>
            <person name="Stackebrandt E."/>
            <person name="Thole S."/>
            <person name="Thompson L."/>
            <person name="Tielen P."/>
            <person name="Tomasch J."/>
            <person name="von Jan M."/>
            <person name="Wanphrut N."/>
            <person name="Wichels A."/>
            <person name="Zech H."/>
            <person name="Simon M."/>
        </authorList>
    </citation>
    <scope>NUCLEOTIDE SEQUENCE [LARGE SCALE GENOMIC DNA]</scope>
    <source>
        <strain evidence="2">DSM 16493 / NCIMB 14021 / DFL 12</strain>
    </source>
</reference>
<protein>
    <recommendedName>
        <fullName evidence="3">Phage-Barnase-EndoU-ColicinE5/D-RelE like nuclease 3 domain-containing protein</fullName>
    </recommendedName>
</protein>
<dbReference type="EMBL" id="CP000830">
    <property type="protein sequence ID" value="ABV91796.1"/>
    <property type="molecule type" value="Genomic_DNA"/>
</dbReference>
<evidence type="ECO:0000313" key="1">
    <source>
        <dbReference type="EMBL" id="ABV91796.1"/>
    </source>
</evidence>
<dbReference type="KEGG" id="dsh:Dshi_0047"/>
<dbReference type="Proteomes" id="UP000006833">
    <property type="component" value="Chromosome"/>
</dbReference>